<dbReference type="AlphaFoldDB" id="A0A9P5XUF0"/>
<comment type="caution">
    <text evidence="1">The sequence shown here is derived from an EMBL/GenBank/DDBJ whole genome shotgun (WGS) entry which is preliminary data.</text>
</comment>
<dbReference type="EMBL" id="MU150403">
    <property type="protein sequence ID" value="KAF9456777.1"/>
    <property type="molecule type" value="Genomic_DNA"/>
</dbReference>
<keyword evidence="2" id="KW-1185">Reference proteome</keyword>
<protein>
    <submittedName>
        <fullName evidence="1">Uncharacterized protein</fullName>
    </submittedName>
</protein>
<dbReference type="Pfam" id="PF10294">
    <property type="entry name" value="Methyltransf_16"/>
    <property type="match status" value="1"/>
</dbReference>
<dbReference type="OrthoDB" id="194386at2759"/>
<reference evidence="1" key="1">
    <citation type="submission" date="2020-11" db="EMBL/GenBank/DDBJ databases">
        <authorList>
            <consortium name="DOE Joint Genome Institute"/>
            <person name="Ahrendt S."/>
            <person name="Riley R."/>
            <person name="Andreopoulos W."/>
            <person name="Labutti K."/>
            <person name="Pangilinan J."/>
            <person name="Ruiz-Duenas F.J."/>
            <person name="Barrasa J.M."/>
            <person name="Sanchez-Garcia M."/>
            <person name="Camarero S."/>
            <person name="Miyauchi S."/>
            <person name="Serrano A."/>
            <person name="Linde D."/>
            <person name="Babiker R."/>
            <person name="Drula E."/>
            <person name="Ayuso-Fernandez I."/>
            <person name="Pacheco R."/>
            <person name="Padilla G."/>
            <person name="Ferreira P."/>
            <person name="Barriuso J."/>
            <person name="Kellner H."/>
            <person name="Castanera R."/>
            <person name="Alfaro M."/>
            <person name="Ramirez L."/>
            <person name="Pisabarro A.G."/>
            <person name="Kuo A."/>
            <person name="Tritt A."/>
            <person name="Lipzen A."/>
            <person name="He G."/>
            <person name="Yan M."/>
            <person name="Ng V."/>
            <person name="Cullen D."/>
            <person name="Martin F."/>
            <person name="Rosso M.-N."/>
            <person name="Henrissat B."/>
            <person name="Hibbett D."/>
            <person name="Martinez A.T."/>
            <person name="Grigoriev I.V."/>
        </authorList>
    </citation>
    <scope>NUCLEOTIDE SEQUENCE</scope>
    <source>
        <strain evidence="1">CBS 247.69</strain>
    </source>
</reference>
<sequence length="268" mass="29397">MLSPAHLTKHIPVLTYPFATSTFYLAQLDDGVSNGTALWLGAQCLSLYLAQIHSKHKPSQSVIPPRVVELGSGIGLTALALSALGWDVLATDIPHVISNVLTRNIQHNLAQLPPTSGTIQICELDWTISPERWTWDNAIAIASASPSIASYTDQAGFLSPPYDLICSADTVYSAALIEPLLRTFHTLCRLSAESSTFGRAPPVYLCIERRDPGLVERLLADAKNTWGFNVCRIPHRKVTKAMEKGGVVWNSDEWAGIEIWKLTLPWDV</sequence>
<dbReference type="Proteomes" id="UP000807353">
    <property type="component" value="Unassembled WGS sequence"/>
</dbReference>
<dbReference type="PANTHER" id="PTHR14614:SF162">
    <property type="entry name" value="EXPRESSED PROTEIN"/>
    <property type="match status" value="1"/>
</dbReference>
<dbReference type="SUPFAM" id="SSF53335">
    <property type="entry name" value="S-adenosyl-L-methionine-dependent methyltransferases"/>
    <property type="match status" value="1"/>
</dbReference>
<dbReference type="Gene3D" id="3.40.50.150">
    <property type="entry name" value="Vaccinia Virus protein VP39"/>
    <property type="match status" value="1"/>
</dbReference>
<proteinExistence type="predicted"/>
<dbReference type="GO" id="GO:0005634">
    <property type="term" value="C:nucleus"/>
    <property type="evidence" value="ECO:0007669"/>
    <property type="project" value="TreeGrafter"/>
</dbReference>
<dbReference type="GO" id="GO:0008757">
    <property type="term" value="F:S-adenosylmethionine-dependent methyltransferase activity"/>
    <property type="evidence" value="ECO:0007669"/>
    <property type="project" value="UniProtKB-ARBA"/>
</dbReference>
<organism evidence="1 2">
    <name type="scientific">Collybia nuda</name>
    <dbReference type="NCBI Taxonomy" id="64659"/>
    <lineage>
        <taxon>Eukaryota</taxon>
        <taxon>Fungi</taxon>
        <taxon>Dikarya</taxon>
        <taxon>Basidiomycota</taxon>
        <taxon>Agaricomycotina</taxon>
        <taxon>Agaricomycetes</taxon>
        <taxon>Agaricomycetidae</taxon>
        <taxon>Agaricales</taxon>
        <taxon>Tricholomatineae</taxon>
        <taxon>Clitocybaceae</taxon>
        <taxon>Collybia</taxon>
    </lineage>
</organism>
<dbReference type="InterPro" id="IPR019410">
    <property type="entry name" value="Methyltransf_16"/>
</dbReference>
<evidence type="ECO:0000313" key="2">
    <source>
        <dbReference type="Proteomes" id="UP000807353"/>
    </source>
</evidence>
<dbReference type="GO" id="GO:0005737">
    <property type="term" value="C:cytoplasm"/>
    <property type="evidence" value="ECO:0007669"/>
    <property type="project" value="TreeGrafter"/>
</dbReference>
<gene>
    <name evidence="1" type="ORF">BDZ94DRAFT_1203829</name>
</gene>
<dbReference type="InterPro" id="IPR029063">
    <property type="entry name" value="SAM-dependent_MTases_sf"/>
</dbReference>
<accession>A0A9P5XUF0</accession>
<evidence type="ECO:0000313" key="1">
    <source>
        <dbReference type="EMBL" id="KAF9456777.1"/>
    </source>
</evidence>
<name>A0A9P5XUF0_9AGAR</name>
<dbReference type="PANTHER" id="PTHR14614">
    <property type="entry name" value="HEPATOCELLULAR CARCINOMA-ASSOCIATED ANTIGEN"/>
    <property type="match status" value="1"/>
</dbReference>